<dbReference type="Proteomes" id="UP000480548">
    <property type="component" value="Unassembled WGS sequence"/>
</dbReference>
<evidence type="ECO:0000313" key="4">
    <source>
        <dbReference type="Proteomes" id="UP000480548"/>
    </source>
</evidence>
<gene>
    <name evidence="1" type="ORF">TWF102_004037</name>
    <name evidence="2" type="ORF">TWF703_001537</name>
</gene>
<organism evidence="1 3">
    <name type="scientific">Orbilia oligospora</name>
    <name type="common">Nematode-trapping fungus</name>
    <name type="synonym">Arthrobotrys oligospora</name>
    <dbReference type="NCBI Taxonomy" id="2813651"/>
    <lineage>
        <taxon>Eukaryota</taxon>
        <taxon>Fungi</taxon>
        <taxon>Dikarya</taxon>
        <taxon>Ascomycota</taxon>
        <taxon>Pezizomycotina</taxon>
        <taxon>Orbiliomycetes</taxon>
        <taxon>Orbiliales</taxon>
        <taxon>Orbiliaceae</taxon>
        <taxon>Orbilia</taxon>
    </lineage>
</organism>
<dbReference type="EMBL" id="WIQZ01000125">
    <property type="protein sequence ID" value="KAF3122048.1"/>
    <property type="molecule type" value="Genomic_DNA"/>
</dbReference>
<dbReference type="AlphaFoldDB" id="A0A7C8IYN6"/>
<name>A0A7C8IYN6_ORBOL</name>
<evidence type="ECO:0000313" key="1">
    <source>
        <dbReference type="EMBL" id="KAF3077973.1"/>
    </source>
</evidence>
<dbReference type="Proteomes" id="UP000475325">
    <property type="component" value="Unassembled WGS sequence"/>
</dbReference>
<protein>
    <submittedName>
        <fullName evidence="1">Uncharacterized protein</fullName>
    </submittedName>
</protein>
<evidence type="ECO:0000313" key="2">
    <source>
        <dbReference type="EMBL" id="KAF3122048.1"/>
    </source>
</evidence>
<comment type="caution">
    <text evidence="1">The sequence shown here is derived from an EMBL/GenBank/DDBJ whole genome shotgun (WGS) entry which is preliminary data.</text>
</comment>
<proteinExistence type="predicted"/>
<reference evidence="3 4" key="1">
    <citation type="submission" date="2019-06" db="EMBL/GenBank/DDBJ databases">
        <authorList>
            <person name="Palmer J.M."/>
        </authorList>
    </citation>
    <scope>NUCLEOTIDE SEQUENCE [LARGE SCALE GENOMIC DNA]</scope>
    <source>
        <strain evidence="1 3">TWF102</strain>
        <strain evidence="2 4">TWF703</strain>
    </source>
</reference>
<dbReference type="EMBL" id="WIQW01000193">
    <property type="protein sequence ID" value="KAF3077973.1"/>
    <property type="molecule type" value="Genomic_DNA"/>
</dbReference>
<sequence>MPITQTTNKLIVVSNPPFEPEAPPLYYMLPEWDYVLTIYEAATKLLKPRTIRPGSRMWNGPLSYVQTNSEWLEMRW</sequence>
<accession>A0A7C8IYN6</accession>
<evidence type="ECO:0000313" key="3">
    <source>
        <dbReference type="Proteomes" id="UP000475325"/>
    </source>
</evidence>